<keyword evidence="3" id="KW-0233">DNA recombination</keyword>
<dbReference type="NCBIfam" id="TIGR00084">
    <property type="entry name" value="ruvA"/>
    <property type="match status" value="1"/>
</dbReference>
<dbReference type="EMBL" id="JAHLQO010000003">
    <property type="protein sequence ID" value="MBU5669014.1"/>
    <property type="molecule type" value="Genomic_DNA"/>
</dbReference>
<dbReference type="Pfam" id="PF01330">
    <property type="entry name" value="RuvA_N"/>
    <property type="match status" value="1"/>
</dbReference>
<keyword evidence="1 3" id="KW-0227">DNA damage</keyword>
<comment type="function">
    <text evidence="3">The RuvA-RuvB-RuvC complex processes Holliday junction (HJ) DNA during genetic recombination and DNA repair, while the RuvA-RuvB complex plays an important role in the rescue of blocked DNA replication forks via replication fork reversal (RFR). RuvA specifically binds to HJ cruciform DNA, conferring on it an open structure. The RuvB hexamer acts as an ATP-dependent pump, pulling dsDNA into and through the RuvAB complex. HJ branch migration allows RuvC to scan DNA until it finds its consensus sequence, where it cleaves and resolves the cruciform DNA.</text>
</comment>
<dbReference type="RefSeq" id="WP_216548863.1">
    <property type="nucleotide sequence ID" value="NZ_JAHLQO010000003.1"/>
</dbReference>
<keyword evidence="5" id="KW-0378">Hydrolase</keyword>
<sequence length="194" mass="21810">MIEFLSGKVVSNDKGYLVLENNGVGYIIYMISRELHSFYKNDEALINTRLILREDSATFYGFKSIKTRDAFDLLNTVTGIGPKLAMGILDGDEVSNILKYILIKDEKSLTKLPGVGKKTAQRIIIELKDKVEKLGIEIEPDEEIILSNYSDDDPAVEALISLGYNEFDTKKVLDKIDSNLDISDRIREALKLMG</sequence>
<protein>
    <recommendedName>
        <fullName evidence="3">Holliday junction branch migration complex subunit RuvA</fullName>
    </recommendedName>
</protein>
<comment type="subunit">
    <text evidence="3">Homotetramer. Forms an RuvA(8)-RuvB(12)-Holliday junction (HJ) complex. HJ DNA is sandwiched between 2 RuvA tetramers; dsDNA enters through RuvA and exits via RuvB. An RuvB hexamer assembles on each DNA strand where it exits the tetramer. Each RuvB hexamer is contacted by two RuvA subunits (via domain III) on 2 adjacent RuvB subunits; this complex drives branch migration. In the full resolvosome a probable DNA-RuvA(4)-RuvB(12)-RuvC(2) complex forms which resolves the HJ.</text>
</comment>
<comment type="caution">
    <text evidence="3">Lacks conserved residue(s) required for the propagation of feature annotation.</text>
</comment>
<name>A0ABS6FFR8_9FIRM</name>
<dbReference type="CDD" id="cd14332">
    <property type="entry name" value="UBA_RuvA_C"/>
    <property type="match status" value="1"/>
</dbReference>
<keyword evidence="3" id="KW-0238">DNA-binding</keyword>
<gene>
    <name evidence="3 5" type="primary">ruvA</name>
    <name evidence="5" type="ORF">KQI68_04075</name>
</gene>
<comment type="domain">
    <text evidence="3">Has three domains with a flexible linker between the domains II and III and assumes an 'L' shape. Domain III is highly mobile and contacts RuvB.</text>
</comment>
<evidence type="ECO:0000256" key="3">
    <source>
        <dbReference type="HAMAP-Rule" id="MF_00031"/>
    </source>
</evidence>
<comment type="caution">
    <text evidence="5">The sequence shown here is derived from an EMBL/GenBank/DDBJ whole genome shotgun (WGS) entry which is preliminary data.</text>
</comment>
<dbReference type="Pfam" id="PF07499">
    <property type="entry name" value="RuvA_C"/>
    <property type="match status" value="1"/>
</dbReference>
<dbReference type="InterPro" id="IPR011114">
    <property type="entry name" value="RuvA_C"/>
</dbReference>
<evidence type="ECO:0000256" key="2">
    <source>
        <dbReference type="ARBA" id="ARBA00023204"/>
    </source>
</evidence>
<proteinExistence type="inferred from homology"/>
<organism evidence="5 6">
    <name type="scientific">Peptoniphilus ovalis</name>
    <dbReference type="NCBI Taxonomy" id="2841503"/>
    <lineage>
        <taxon>Bacteria</taxon>
        <taxon>Bacillati</taxon>
        <taxon>Bacillota</taxon>
        <taxon>Tissierellia</taxon>
        <taxon>Tissierellales</taxon>
        <taxon>Peptoniphilaceae</taxon>
        <taxon>Peptoniphilus</taxon>
    </lineage>
</organism>
<feature type="domain" description="Helix-hairpin-helix DNA-binding motif class 1" evidence="4">
    <location>
        <begin position="107"/>
        <end position="126"/>
    </location>
</feature>
<evidence type="ECO:0000313" key="6">
    <source>
        <dbReference type="Proteomes" id="UP000783742"/>
    </source>
</evidence>
<dbReference type="GO" id="GO:0016787">
    <property type="term" value="F:hydrolase activity"/>
    <property type="evidence" value="ECO:0007669"/>
    <property type="project" value="UniProtKB-KW"/>
</dbReference>
<dbReference type="InterPro" id="IPR013849">
    <property type="entry name" value="DNA_helicase_Holl-junc_RuvA_I"/>
</dbReference>
<keyword evidence="6" id="KW-1185">Reference proteome</keyword>
<accession>A0ABS6FFR8</accession>
<dbReference type="Proteomes" id="UP000783742">
    <property type="component" value="Unassembled WGS sequence"/>
</dbReference>
<feature type="domain" description="Helix-hairpin-helix DNA-binding motif class 1" evidence="4">
    <location>
        <begin position="72"/>
        <end position="91"/>
    </location>
</feature>
<evidence type="ECO:0000259" key="4">
    <source>
        <dbReference type="SMART" id="SM00278"/>
    </source>
</evidence>
<dbReference type="Pfam" id="PF14520">
    <property type="entry name" value="HHH_5"/>
    <property type="match status" value="1"/>
</dbReference>
<keyword evidence="3" id="KW-0963">Cytoplasm</keyword>
<dbReference type="InterPro" id="IPR003583">
    <property type="entry name" value="Hlx-hairpin-Hlx_DNA-bd_motif"/>
</dbReference>
<dbReference type="InterPro" id="IPR000085">
    <property type="entry name" value="RuvA"/>
</dbReference>
<evidence type="ECO:0000313" key="5">
    <source>
        <dbReference type="EMBL" id="MBU5669014.1"/>
    </source>
</evidence>
<dbReference type="HAMAP" id="MF_00031">
    <property type="entry name" value="DNA_HJ_migration_RuvA"/>
    <property type="match status" value="1"/>
</dbReference>
<comment type="similarity">
    <text evidence="3">Belongs to the RuvA family.</text>
</comment>
<keyword evidence="2 3" id="KW-0234">DNA repair</keyword>
<feature type="region of interest" description="Domain III" evidence="3">
    <location>
        <begin position="149"/>
        <end position="194"/>
    </location>
</feature>
<comment type="subcellular location">
    <subcellularLocation>
        <location evidence="3">Cytoplasm</location>
    </subcellularLocation>
</comment>
<dbReference type="SMART" id="SM00278">
    <property type="entry name" value="HhH1"/>
    <property type="match status" value="2"/>
</dbReference>
<evidence type="ECO:0000256" key="1">
    <source>
        <dbReference type="ARBA" id="ARBA00022763"/>
    </source>
</evidence>
<dbReference type="GO" id="GO:0003678">
    <property type="term" value="F:DNA helicase activity"/>
    <property type="evidence" value="ECO:0007669"/>
    <property type="project" value="UniProtKB-EC"/>
</dbReference>
<reference evidence="5 6" key="1">
    <citation type="submission" date="2021-06" db="EMBL/GenBank/DDBJ databases">
        <authorList>
            <person name="Sun Q."/>
            <person name="Li D."/>
        </authorList>
    </citation>
    <scope>NUCLEOTIDE SEQUENCE [LARGE SCALE GENOMIC DNA]</scope>
    <source>
        <strain evidence="5 6">MSJ-1</strain>
    </source>
</reference>